<dbReference type="AlphaFoldDB" id="A0A8N4IH57"/>
<organism evidence="2 3">
    <name type="scientific">Elaeis guineensis var. tenera</name>
    <name type="common">Oil palm</name>
    <dbReference type="NCBI Taxonomy" id="51953"/>
    <lineage>
        <taxon>Eukaryota</taxon>
        <taxon>Viridiplantae</taxon>
        <taxon>Streptophyta</taxon>
        <taxon>Embryophyta</taxon>
        <taxon>Tracheophyta</taxon>
        <taxon>Spermatophyta</taxon>
        <taxon>Magnoliopsida</taxon>
        <taxon>Liliopsida</taxon>
        <taxon>Arecaceae</taxon>
        <taxon>Arecoideae</taxon>
        <taxon>Cocoseae</taxon>
        <taxon>Elaeidinae</taxon>
        <taxon>Elaeis</taxon>
    </lineage>
</organism>
<evidence type="ECO:0000256" key="1">
    <source>
        <dbReference type="SAM" id="Phobius"/>
    </source>
</evidence>
<reference evidence="3" key="1">
    <citation type="submission" date="2025-08" db="UniProtKB">
        <authorList>
            <consortium name="RefSeq"/>
        </authorList>
    </citation>
    <scope>IDENTIFICATION</scope>
</reference>
<dbReference type="SUPFAM" id="SSF117281">
    <property type="entry name" value="Kelch motif"/>
    <property type="match status" value="1"/>
</dbReference>
<evidence type="ECO:0000313" key="2">
    <source>
        <dbReference type="Proteomes" id="UP000504607"/>
    </source>
</evidence>
<dbReference type="Proteomes" id="UP000504607">
    <property type="component" value="Chromosome 8"/>
</dbReference>
<dbReference type="PANTHER" id="PTHR46773:SF5">
    <property type="entry name" value="OS04G0487100 PROTEIN"/>
    <property type="match status" value="1"/>
</dbReference>
<dbReference type="InterPro" id="IPR053256">
    <property type="entry name" value="Kelch_repeat-containing"/>
</dbReference>
<dbReference type="PANTHER" id="PTHR46773">
    <property type="match status" value="1"/>
</dbReference>
<keyword evidence="1" id="KW-0812">Transmembrane</keyword>
<dbReference type="InterPro" id="IPR006652">
    <property type="entry name" value="Kelch_1"/>
</dbReference>
<proteinExistence type="predicted"/>
<dbReference type="RefSeq" id="XP_029121783.1">
    <property type="nucleotide sequence ID" value="XM_029265950.1"/>
</dbReference>
<sequence length="440" mass="48940">MAKFGGKHTPRKYVFLFAVVALLGIVLVADFLWASSSPSSSSFSRYWSTTSVSSLDNVIGVGSAKGKQTKGKLNSDKAKISKYLNATFADLPAPQLEWEEMAEAPVPRLDGAAIQIENLLYVFAGYGTIDYVHSHVDIYNFSDNTWGGRFDMPKEMANSHLGMATDGRYIYAVTGQFGPQCRGPTNRNFVLDTETKVWHELPPLPVPRYAPATQLWRGRLHVMGGSKEDRHEPGLEHWSLAVKDGKALEKEWQNEISIPRGGPHRACVVANDKLYVIGGQEGDFMAKPGSPIFKCSRRHETWSVIGRMPFRIKTTLVGFWDGWLYFTSGQRDRGPDDPSPKKGDFSFDALFGNLLKEHFPSFQKEDGDSPEGTLDAAKWGPGHHPPLFPMVDKLLGLFKDSCKKLIDLRRLVHVSGFAGDGWLVSFDFVCGVMLSICFVN</sequence>
<keyword evidence="1" id="KW-0472">Membrane</keyword>
<evidence type="ECO:0000313" key="3">
    <source>
        <dbReference type="RefSeq" id="XP_029121783.1"/>
    </source>
</evidence>
<dbReference type="Pfam" id="PF01344">
    <property type="entry name" value="Kelch_1"/>
    <property type="match status" value="1"/>
</dbReference>
<keyword evidence="2" id="KW-1185">Reference proteome</keyword>
<feature type="transmembrane region" description="Helical" evidence="1">
    <location>
        <begin position="12"/>
        <end position="34"/>
    </location>
</feature>
<protein>
    <submittedName>
        <fullName evidence="3">Kelch repeat-containing protein At3g27220 isoform X3</fullName>
    </submittedName>
</protein>
<gene>
    <name evidence="3" type="primary">LOC105049622</name>
</gene>
<accession>A0A8N4IH57</accession>
<keyword evidence="1" id="KW-1133">Transmembrane helix</keyword>
<dbReference type="InterPro" id="IPR015915">
    <property type="entry name" value="Kelch-typ_b-propeller"/>
</dbReference>
<name>A0A8N4IH57_ELAGV</name>
<dbReference type="Gene3D" id="2.120.10.80">
    <property type="entry name" value="Kelch-type beta propeller"/>
    <property type="match status" value="1"/>
</dbReference>